<gene>
    <name evidence="2" type="ORF">DSCW_43880</name>
</gene>
<proteinExistence type="predicted"/>
<keyword evidence="3" id="KW-1185">Reference proteome</keyword>
<keyword evidence="1" id="KW-0472">Membrane</keyword>
<evidence type="ECO:0000256" key="1">
    <source>
        <dbReference type="SAM" id="Phobius"/>
    </source>
</evidence>
<dbReference type="Proteomes" id="UP000427769">
    <property type="component" value="Chromosome"/>
</dbReference>
<sequence length="72" mass="7601">MKKIRCKSGIGWLPSIGMIAVVAIATTAMISQDNNMYAMNSAHQTNDKTISAIPAIDAELPDAFETASFGLG</sequence>
<dbReference type="AlphaFoldDB" id="A0A5K7ZB83"/>
<evidence type="ECO:0000313" key="3">
    <source>
        <dbReference type="Proteomes" id="UP000427769"/>
    </source>
</evidence>
<protein>
    <submittedName>
        <fullName evidence="2">Uncharacterized protein</fullName>
    </submittedName>
</protein>
<dbReference type="RefSeq" id="WP_155305765.1">
    <property type="nucleotide sequence ID" value="NZ_AP021875.1"/>
</dbReference>
<evidence type="ECO:0000313" key="2">
    <source>
        <dbReference type="EMBL" id="BBO76971.1"/>
    </source>
</evidence>
<dbReference type="KEGG" id="dwd:DSCW_43880"/>
<reference evidence="2 3" key="1">
    <citation type="submission" date="2019-11" db="EMBL/GenBank/DDBJ databases">
        <title>Comparative genomics of hydrocarbon-degrading Desulfosarcina strains.</title>
        <authorList>
            <person name="Watanabe M."/>
            <person name="Kojima H."/>
            <person name="Fukui M."/>
        </authorList>
    </citation>
    <scope>NUCLEOTIDE SEQUENCE [LARGE SCALE GENOMIC DNA]</scope>
    <source>
        <strain evidence="2 3">PP31</strain>
    </source>
</reference>
<feature type="transmembrane region" description="Helical" evidence="1">
    <location>
        <begin position="12"/>
        <end position="31"/>
    </location>
</feature>
<name>A0A5K7ZB83_9BACT</name>
<keyword evidence="1" id="KW-1133">Transmembrane helix</keyword>
<keyword evidence="1" id="KW-0812">Transmembrane</keyword>
<accession>A0A5K7ZB83</accession>
<dbReference type="EMBL" id="AP021875">
    <property type="protein sequence ID" value="BBO76971.1"/>
    <property type="molecule type" value="Genomic_DNA"/>
</dbReference>
<organism evidence="2 3">
    <name type="scientific">Desulfosarcina widdelii</name>
    <dbReference type="NCBI Taxonomy" id="947919"/>
    <lineage>
        <taxon>Bacteria</taxon>
        <taxon>Pseudomonadati</taxon>
        <taxon>Thermodesulfobacteriota</taxon>
        <taxon>Desulfobacteria</taxon>
        <taxon>Desulfobacterales</taxon>
        <taxon>Desulfosarcinaceae</taxon>
        <taxon>Desulfosarcina</taxon>
    </lineage>
</organism>